<reference evidence="2 3" key="1">
    <citation type="submission" date="2023-09" db="EMBL/GenBank/DDBJ databases">
        <authorList>
            <person name="Wang M."/>
        </authorList>
    </citation>
    <scope>NUCLEOTIDE SEQUENCE [LARGE SCALE GENOMIC DNA]</scope>
    <source>
        <strain evidence="2">GT-2023</strain>
        <tissue evidence="2">Liver</tissue>
    </source>
</reference>
<name>A0ABR3L3I3_9TELE</name>
<organism evidence="2 3">
    <name type="scientific">Cirrhinus molitorella</name>
    <name type="common">mud carp</name>
    <dbReference type="NCBI Taxonomy" id="172907"/>
    <lineage>
        <taxon>Eukaryota</taxon>
        <taxon>Metazoa</taxon>
        <taxon>Chordata</taxon>
        <taxon>Craniata</taxon>
        <taxon>Vertebrata</taxon>
        <taxon>Euteleostomi</taxon>
        <taxon>Actinopterygii</taxon>
        <taxon>Neopterygii</taxon>
        <taxon>Teleostei</taxon>
        <taxon>Ostariophysi</taxon>
        <taxon>Cypriniformes</taxon>
        <taxon>Cyprinidae</taxon>
        <taxon>Labeoninae</taxon>
        <taxon>Labeonini</taxon>
        <taxon>Cirrhinus</taxon>
    </lineage>
</organism>
<proteinExistence type="predicted"/>
<feature type="region of interest" description="Disordered" evidence="1">
    <location>
        <begin position="31"/>
        <end position="61"/>
    </location>
</feature>
<evidence type="ECO:0000256" key="1">
    <source>
        <dbReference type="SAM" id="MobiDB-lite"/>
    </source>
</evidence>
<protein>
    <submittedName>
        <fullName evidence="2">Uncharacterized protein</fullName>
    </submittedName>
</protein>
<gene>
    <name evidence="2" type="ORF">QQF64_022784</name>
</gene>
<sequence>MRASVPKWGATGSSKQLCGVWPPSCLASISSSAHNSDRESYHSWKERNYQTRTRHRTSLRQDRAQCLRDSISCQP</sequence>
<feature type="compositionally biased region" description="Basic and acidic residues" evidence="1">
    <location>
        <begin position="35"/>
        <end position="49"/>
    </location>
</feature>
<comment type="caution">
    <text evidence="2">The sequence shown here is derived from an EMBL/GenBank/DDBJ whole genome shotgun (WGS) entry which is preliminary data.</text>
</comment>
<dbReference type="Proteomes" id="UP001558613">
    <property type="component" value="Unassembled WGS sequence"/>
</dbReference>
<evidence type="ECO:0000313" key="2">
    <source>
        <dbReference type="EMBL" id="KAL1247408.1"/>
    </source>
</evidence>
<accession>A0ABR3L3I3</accession>
<dbReference type="EMBL" id="JAYMGO010000025">
    <property type="protein sequence ID" value="KAL1247408.1"/>
    <property type="molecule type" value="Genomic_DNA"/>
</dbReference>
<keyword evidence="3" id="KW-1185">Reference proteome</keyword>
<evidence type="ECO:0000313" key="3">
    <source>
        <dbReference type="Proteomes" id="UP001558613"/>
    </source>
</evidence>